<dbReference type="Proteomes" id="UP000614047">
    <property type="component" value="Unassembled WGS sequence"/>
</dbReference>
<accession>A0A931GN26</accession>
<dbReference type="InterPro" id="IPR045851">
    <property type="entry name" value="AMP-bd_C_sf"/>
</dbReference>
<keyword evidence="2 5" id="KW-0436">Ligase</keyword>
<dbReference type="PROSITE" id="PS00455">
    <property type="entry name" value="AMP_BINDING"/>
    <property type="match status" value="1"/>
</dbReference>
<evidence type="ECO:0000256" key="2">
    <source>
        <dbReference type="ARBA" id="ARBA00022598"/>
    </source>
</evidence>
<dbReference type="SUPFAM" id="SSF56801">
    <property type="entry name" value="Acetyl-CoA synthetase-like"/>
    <property type="match status" value="1"/>
</dbReference>
<evidence type="ECO:0000259" key="3">
    <source>
        <dbReference type="Pfam" id="PF00501"/>
    </source>
</evidence>
<dbReference type="Gene3D" id="3.30.300.30">
    <property type="match status" value="1"/>
</dbReference>
<dbReference type="AlphaFoldDB" id="A0A931GN26"/>
<evidence type="ECO:0000313" key="6">
    <source>
        <dbReference type="Proteomes" id="UP000614047"/>
    </source>
</evidence>
<dbReference type="Pfam" id="PF13193">
    <property type="entry name" value="AMP-binding_C"/>
    <property type="match status" value="1"/>
</dbReference>
<sequence length="512" mass="53776">MPEQVEGPPGNGLASFLTRHPGSPRDTVVHGKDGALTLGDLGEAARALAARLGEVERAPVACVVDEGASAVVAMFATWLAGGVYVPVSARLSDAEVRDHLRAAGPAAVVADAAQADRVPSDLHRLVGEKGRWIPRPGTAPSGVRHSGDAALVMRTSGTTGPSKPVVLGHDGVREGIDTVIARLRDGRSGAAGPGGSPARPPMPNLIPTSLALWAGIWNTLFAFRLGAPVVLLDRFDPVGYAALVKRFGIRSTILAPAMMTMLAEDPRVTDLAPLRLVRSVTAPLTPAQARRFRERFGVRILNSYGQTELGGEAAGWTAADLRDFGDAKLGAVGRPHPGVTVRILDGESRPVAAGETGEIWIRSSFAAGEGRIDAGRAVDGFLRTGDLGRLDADGFLWIEGRVSDMVNRGGLKVVPQEVEEVLRRHPGVADACVAGVPDERLGEVPVAWVRPAPGGPPEPEALLAFARESLAGYKVPVAVRFVDDFPRTEIGKVRRGDLAAEATQSPHGTDPR</sequence>
<dbReference type="InterPro" id="IPR000873">
    <property type="entry name" value="AMP-dep_synth/lig_dom"/>
</dbReference>
<comment type="caution">
    <text evidence="5">The sequence shown here is derived from an EMBL/GenBank/DDBJ whole genome shotgun (WGS) entry which is preliminary data.</text>
</comment>
<evidence type="ECO:0000259" key="4">
    <source>
        <dbReference type="Pfam" id="PF13193"/>
    </source>
</evidence>
<dbReference type="PANTHER" id="PTHR43201">
    <property type="entry name" value="ACYL-COA SYNTHETASE"/>
    <property type="match status" value="1"/>
</dbReference>
<dbReference type="Pfam" id="PF00501">
    <property type="entry name" value="AMP-binding"/>
    <property type="match status" value="1"/>
</dbReference>
<dbReference type="GO" id="GO:0031956">
    <property type="term" value="F:medium-chain fatty acid-CoA ligase activity"/>
    <property type="evidence" value="ECO:0007669"/>
    <property type="project" value="TreeGrafter"/>
</dbReference>
<dbReference type="PANTHER" id="PTHR43201:SF5">
    <property type="entry name" value="MEDIUM-CHAIN ACYL-COA LIGASE ACSF2, MITOCHONDRIAL"/>
    <property type="match status" value="1"/>
</dbReference>
<feature type="domain" description="AMP-binding enzyme C-terminal" evidence="4">
    <location>
        <begin position="417"/>
        <end position="492"/>
    </location>
</feature>
<dbReference type="InterPro" id="IPR025110">
    <property type="entry name" value="AMP-bd_C"/>
</dbReference>
<reference evidence="5" key="1">
    <citation type="submission" date="2020-11" db="EMBL/GenBank/DDBJ databases">
        <title>Sequencing the genomes of 1000 actinobacteria strains.</title>
        <authorList>
            <person name="Klenk H.-P."/>
        </authorList>
    </citation>
    <scope>NUCLEOTIDE SEQUENCE</scope>
    <source>
        <strain evidence="5">DSM 43175</strain>
    </source>
</reference>
<dbReference type="GO" id="GO:0006631">
    <property type="term" value="P:fatty acid metabolic process"/>
    <property type="evidence" value="ECO:0007669"/>
    <property type="project" value="TreeGrafter"/>
</dbReference>
<dbReference type="InterPro" id="IPR020845">
    <property type="entry name" value="AMP-binding_CS"/>
</dbReference>
<evidence type="ECO:0000313" key="5">
    <source>
        <dbReference type="EMBL" id="MBG6089076.1"/>
    </source>
</evidence>
<dbReference type="Gene3D" id="3.40.50.12780">
    <property type="entry name" value="N-terminal domain of ligase-like"/>
    <property type="match status" value="1"/>
</dbReference>
<keyword evidence="6" id="KW-1185">Reference proteome</keyword>
<dbReference type="CDD" id="cd04433">
    <property type="entry name" value="AFD_class_I"/>
    <property type="match status" value="1"/>
</dbReference>
<dbReference type="InterPro" id="IPR042099">
    <property type="entry name" value="ANL_N_sf"/>
</dbReference>
<organism evidence="5 6">
    <name type="scientific">Actinomadura viridis</name>
    <dbReference type="NCBI Taxonomy" id="58110"/>
    <lineage>
        <taxon>Bacteria</taxon>
        <taxon>Bacillati</taxon>
        <taxon>Actinomycetota</taxon>
        <taxon>Actinomycetes</taxon>
        <taxon>Streptosporangiales</taxon>
        <taxon>Thermomonosporaceae</taxon>
        <taxon>Actinomadura</taxon>
    </lineage>
</organism>
<comment type="similarity">
    <text evidence="1">Belongs to the ATP-dependent AMP-binding enzyme family.</text>
</comment>
<name>A0A931GN26_9ACTN</name>
<gene>
    <name evidence="5" type="ORF">IW256_003189</name>
</gene>
<dbReference type="RefSeq" id="WP_197011721.1">
    <property type="nucleotide sequence ID" value="NZ_BAABES010000022.1"/>
</dbReference>
<feature type="domain" description="AMP-dependent synthetase/ligase" evidence="3">
    <location>
        <begin position="23"/>
        <end position="364"/>
    </location>
</feature>
<proteinExistence type="inferred from homology"/>
<protein>
    <submittedName>
        <fullName evidence="5">Acyl-CoA synthetase (AMP-forming)/AMP-acid ligase II</fullName>
    </submittedName>
</protein>
<evidence type="ECO:0000256" key="1">
    <source>
        <dbReference type="ARBA" id="ARBA00006432"/>
    </source>
</evidence>
<dbReference type="EMBL" id="JADOUA010000001">
    <property type="protein sequence ID" value="MBG6089076.1"/>
    <property type="molecule type" value="Genomic_DNA"/>
</dbReference>